<reference evidence="4" key="2">
    <citation type="submission" date="2025-08" db="UniProtKB">
        <authorList>
            <consortium name="Ensembl"/>
        </authorList>
    </citation>
    <scope>IDENTIFICATION</scope>
</reference>
<dbReference type="Ensembl" id="ENSDCDT00010068042.1">
    <property type="protein sequence ID" value="ENSDCDP00010057362.1"/>
    <property type="gene ID" value="ENSDCDG00010032502.1"/>
</dbReference>
<accession>A0AAY4EIB8</accession>
<reference evidence="4" key="3">
    <citation type="submission" date="2025-09" db="UniProtKB">
        <authorList>
            <consortium name="Ensembl"/>
        </authorList>
    </citation>
    <scope>IDENTIFICATION</scope>
</reference>
<feature type="region of interest" description="Disordered" evidence="3">
    <location>
        <begin position="185"/>
        <end position="259"/>
    </location>
</feature>
<evidence type="ECO:0000256" key="1">
    <source>
        <dbReference type="ARBA" id="ARBA00023054"/>
    </source>
</evidence>
<feature type="compositionally biased region" description="Low complexity" evidence="3">
    <location>
        <begin position="12"/>
        <end position="21"/>
    </location>
</feature>
<protein>
    <recommendedName>
        <fullName evidence="6">Cell cycle progression protein 1</fullName>
    </recommendedName>
</protein>
<sequence length="874" mass="100271">MALLQLVNGAMSESSSDTESSCGWTIISNEGSDIETIGPENVPESEPEVSESGPVQLDESHSACDEQKEELDESSLDTTLKAESFEKAQSVPEAGAEVVPEEHVTLCSSSDHSDIVTLGDSSREERVVGEEDEDANGSEDLYMGTSCSSHYTFSAAENSLMMSQWSFSQSLRDFGSHLKEQLSGSRSFSAAFPREQPAPRESSSSDEELKTDASPAVRRRRLRRSTVGSEPEEERQPVEMEAEEVQEAPEPRASQTHQGQVNGTLNKCILLALVIAISMGFGHFYGKYEGTVQIRERQRAMAQRSFLDIDIDDPSIQTCEPDVEEVSESLREDLEKHYMMFSLTGPVDKLTKENQQLRLRQAELQAQKEVLSEQLKQTVAERGMMESDQERLAKENQQLKNLLDHEEASLSALRDELWSLRAQIRQLEERGTGADSILSENQRLKDHLEEERQRVRSILGQREALVAEAQALRGELDRERQVTDKLKEELMSRGADPETEELQYRLAELEKKLSFEQQRSDLWERLYVESKEEGEKAKGERQSKVKKPKDGMFGKVKETFDAVKNSTKEFVHHHKEQIKKAKEAVKENLRKFSDSVKSTFRHFKDSASGIFDRNRRPHERKYHEKMETKHRNQDRVQDKFTGHGDDAPWHHKPQKPLHRHPRKSTMDSSSYADRNTRKPGGKKGAGTAGQKGSLKGCTGVFDCAYQESMSLFNKAMDPIRADEFNQLLHSYLQQEVDHFHHWNELEGFINNFFHNGVFIHDQMLFTDFVSGVEDYLEDMDEYHGHSDDVFEDLDDYIYKHFFGDTYSKRYGPSQPFEDPNSKTKESRQARQQRKQERVRPRPHKERKWNRPGRPDRHMAEVKIELGPMPFDPKY</sequence>
<dbReference type="GO" id="GO:0016020">
    <property type="term" value="C:membrane"/>
    <property type="evidence" value="ECO:0007669"/>
    <property type="project" value="TreeGrafter"/>
</dbReference>
<dbReference type="AlphaFoldDB" id="A0AAY4EIB8"/>
<evidence type="ECO:0008006" key="6">
    <source>
        <dbReference type="Google" id="ProtNLM"/>
    </source>
</evidence>
<name>A0AAY4EIB8_9TELE</name>
<dbReference type="Gene3D" id="1.20.120.20">
    <property type="entry name" value="Apolipoprotein"/>
    <property type="match status" value="1"/>
</dbReference>
<feature type="compositionally biased region" description="Basic and acidic residues" evidence="3">
    <location>
        <begin position="852"/>
        <end position="863"/>
    </location>
</feature>
<feature type="compositionally biased region" description="Basic and acidic residues" evidence="3">
    <location>
        <begin position="621"/>
        <end position="649"/>
    </location>
</feature>
<dbReference type="InterPro" id="IPR051990">
    <property type="entry name" value="CCPG1/PBIP1"/>
</dbReference>
<evidence type="ECO:0000313" key="4">
    <source>
        <dbReference type="Ensembl" id="ENSDCDP00010057362.1"/>
    </source>
</evidence>
<dbReference type="PANTHER" id="PTHR28638:SF2">
    <property type="entry name" value="CELL CYCLE PROGRESSION PROTEIN 1"/>
    <property type="match status" value="1"/>
</dbReference>
<dbReference type="PANTHER" id="PTHR28638">
    <property type="entry name" value="CELL CYCLE PROGRESSION PROTEIN 1"/>
    <property type="match status" value="1"/>
</dbReference>
<feature type="region of interest" description="Disordered" evidence="3">
    <location>
        <begin position="105"/>
        <end position="141"/>
    </location>
</feature>
<gene>
    <name evidence="4" type="primary">CCPG1</name>
</gene>
<feature type="compositionally biased region" description="Polar residues" evidence="3">
    <location>
        <begin position="22"/>
        <end position="31"/>
    </location>
</feature>
<feature type="region of interest" description="Disordered" evidence="3">
    <location>
        <begin position="810"/>
        <end position="874"/>
    </location>
</feature>
<feature type="region of interest" description="Disordered" evidence="3">
    <location>
        <begin position="608"/>
        <end position="692"/>
    </location>
</feature>
<feature type="region of interest" description="Disordered" evidence="3">
    <location>
        <begin position="1"/>
        <end position="76"/>
    </location>
</feature>
<proteinExistence type="predicted"/>
<keyword evidence="5" id="KW-1185">Reference proteome</keyword>
<evidence type="ECO:0000256" key="2">
    <source>
        <dbReference type="SAM" id="Coils"/>
    </source>
</evidence>
<reference evidence="4 5" key="1">
    <citation type="submission" date="2020-06" db="EMBL/GenBank/DDBJ databases">
        <authorList>
            <consortium name="Wellcome Sanger Institute Data Sharing"/>
        </authorList>
    </citation>
    <scope>NUCLEOTIDE SEQUENCE [LARGE SCALE GENOMIC DNA]</scope>
</reference>
<feature type="compositionally biased region" description="Basic and acidic residues" evidence="3">
    <location>
        <begin position="819"/>
        <end position="839"/>
    </location>
</feature>
<dbReference type="GeneTree" id="ENSGT00940000166643"/>
<feature type="compositionally biased region" description="Basic residues" evidence="3">
    <location>
        <begin position="650"/>
        <end position="663"/>
    </location>
</feature>
<evidence type="ECO:0000256" key="3">
    <source>
        <dbReference type="SAM" id="MobiDB-lite"/>
    </source>
</evidence>
<dbReference type="GeneID" id="114765549"/>
<feature type="compositionally biased region" description="Basic residues" evidence="3">
    <location>
        <begin position="840"/>
        <end position="850"/>
    </location>
</feature>
<dbReference type="Proteomes" id="UP000694580">
    <property type="component" value="Chromosome 16"/>
</dbReference>
<keyword evidence="1 2" id="KW-0175">Coiled coil</keyword>
<dbReference type="RefSeq" id="XP_028811545.1">
    <property type="nucleotide sequence ID" value="XM_028955712.1"/>
</dbReference>
<evidence type="ECO:0000313" key="5">
    <source>
        <dbReference type="Proteomes" id="UP000694580"/>
    </source>
</evidence>
<feature type="coiled-coil region" evidence="2">
    <location>
        <begin position="347"/>
        <end position="526"/>
    </location>
</feature>
<organism evidence="4 5">
    <name type="scientific">Denticeps clupeoides</name>
    <name type="common">denticle herring</name>
    <dbReference type="NCBI Taxonomy" id="299321"/>
    <lineage>
        <taxon>Eukaryota</taxon>
        <taxon>Metazoa</taxon>
        <taxon>Chordata</taxon>
        <taxon>Craniata</taxon>
        <taxon>Vertebrata</taxon>
        <taxon>Euteleostomi</taxon>
        <taxon>Actinopterygii</taxon>
        <taxon>Neopterygii</taxon>
        <taxon>Teleostei</taxon>
        <taxon>Clupei</taxon>
        <taxon>Clupeiformes</taxon>
        <taxon>Denticipitoidei</taxon>
        <taxon>Denticipitidae</taxon>
        <taxon>Denticeps</taxon>
    </lineage>
</organism>